<feature type="compositionally biased region" description="Basic residues" evidence="1">
    <location>
        <begin position="93"/>
        <end position="103"/>
    </location>
</feature>
<evidence type="ECO:0000313" key="3">
    <source>
        <dbReference type="EMBL" id="CAG9130461.1"/>
    </source>
</evidence>
<dbReference type="Proteomes" id="UP000582659">
    <property type="component" value="Unassembled WGS sequence"/>
</dbReference>
<dbReference type="EMBL" id="CAJFCV020000006">
    <property type="protein sequence ID" value="CAG9130461.1"/>
    <property type="molecule type" value="Genomic_DNA"/>
</dbReference>
<feature type="region of interest" description="Disordered" evidence="1">
    <location>
        <begin position="63"/>
        <end position="129"/>
    </location>
</feature>
<dbReference type="OrthoDB" id="5844550at2759"/>
<feature type="compositionally biased region" description="Basic residues" evidence="1">
    <location>
        <begin position="166"/>
        <end position="176"/>
    </location>
</feature>
<dbReference type="Proteomes" id="UP000095284">
    <property type="component" value="Unplaced"/>
</dbReference>
<reference evidence="6" key="1">
    <citation type="submission" date="2016-11" db="UniProtKB">
        <authorList>
            <consortium name="WormBaseParasite"/>
        </authorList>
    </citation>
    <scope>IDENTIFICATION</scope>
</reference>
<accession>A0A1I7SF91</accession>
<sequence length="195" mass="22583">MGPIFRFHVQMPLAKKGEQIIKATGFKMSKKKAVHFKKRLNNKKPNVGIGMVEEYAEQMEIDIHKSSTTRPKTDKTTKKRVLRQSKKEEMRAFLKKKIQKTKAKNPDNMDVELEQPNAEAEKAKPKVNAKRIKKADLPIVVNAKDKRRAKGNQKELKETGVVSARRISKKKAKKILQARNRDIREKERRENGMEN</sequence>
<evidence type="ECO:0000313" key="6">
    <source>
        <dbReference type="WBParaSite" id="BXY_1170300.1"/>
    </source>
</evidence>
<dbReference type="WBParaSite" id="BXY_1170300.1">
    <property type="protein sequence ID" value="BXY_1170300.1"/>
    <property type="gene ID" value="BXY_1170300"/>
</dbReference>
<gene>
    <name evidence="2" type="ORF">BXYJ_LOCUS14677</name>
</gene>
<keyword evidence="5" id="KW-1185">Reference proteome</keyword>
<proteinExistence type="predicted"/>
<dbReference type="AlphaFoldDB" id="A0A1I7SF91"/>
<organism evidence="4 6">
    <name type="scientific">Bursaphelenchus xylophilus</name>
    <name type="common">Pinewood nematode worm</name>
    <name type="synonym">Aphelenchoides xylophilus</name>
    <dbReference type="NCBI Taxonomy" id="6326"/>
    <lineage>
        <taxon>Eukaryota</taxon>
        <taxon>Metazoa</taxon>
        <taxon>Ecdysozoa</taxon>
        <taxon>Nematoda</taxon>
        <taxon>Chromadorea</taxon>
        <taxon>Rhabditida</taxon>
        <taxon>Tylenchina</taxon>
        <taxon>Tylenchomorpha</taxon>
        <taxon>Aphelenchoidea</taxon>
        <taxon>Aphelenchoididae</taxon>
        <taxon>Bursaphelenchus</taxon>
    </lineage>
</organism>
<evidence type="ECO:0000313" key="2">
    <source>
        <dbReference type="EMBL" id="CAD5234586.1"/>
    </source>
</evidence>
<protein>
    <submittedName>
        <fullName evidence="2">(pine wood nematode) hypothetical protein</fullName>
    </submittedName>
</protein>
<feature type="region of interest" description="Disordered" evidence="1">
    <location>
        <begin position="145"/>
        <end position="195"/>
    </location>
</feature>
<dbReference type="Proteomes" id="UP000659654">
    <property type="component" value="Unassembled WGS sequence"/>
</dbReference>
<reference evidence="3" key="2">
    <citation type="submission" date="2020-08" db="EMBL/GenBank/DDBJ databases">
        <authorList>
            <person name="Kikuchi T."/>
        </authorList>
    </citation>
    <scope>NUCLEOTIDE SEQUENCE</scope>
    <source>
        <strain evidence="2">Ka4C1</strain>
    </source>
</reference>
<dbReference type="EMBL" id="CAJFDI010000006">
    <property type="protein sequence ID" value="CAD5234586.1"/>
    <property type="molecule type" value="Genomic_DNA"/>
</dbReference>
<name>A0A1I7SF91_BURXY</name>
<evidence type="ECO:0000313" key="4">
    <source>
        <dbReference type="Proteomes" id="UP000095284"/>
    </source>
</evidence>
<evidence type="ECO:0000313" key="5">
    <source>
        <dbReference type="Proteomes" id="UP000659654"/>
    </source>
</evidence>
<feature type="compositionally biased region" description="Basic and acidic residues" evidence="1">
    <location>
        <begin position="179"/>
        <end position="195"/>
    </location>
</feature>
<feature type="compositionally biased region" description="Basic and acidic residues" evidence="1">
    <location>
        <begin position="63"/>
        <end position="76"/>
    </location>
</feature>
<evidence type="ECO:0000256" key="1">
    <source>
        <dbReference type="SAM" id="MobiDB-lite"/>
    </source>
</evidence>